<dbReference type="EMBL" id="RVDJ01000002">
    <property type="protein sequence ID" value="MLP84360.1"/>
    <property type="molecule type" value="Genomic_DNA"/>
</dbReference>
<evidence type="ECO:0000313" key="16">
    <source>
        <dbReference type="EMBL" id="HAD1719334.1"/>
    </source>
</evidence>
<dbReference type="EMBL" id="JYVU01000027">
    <property type="protein sequence ID" value="KTZ12100.1"/>
    <property type="molecule type" value="Genomic_DNA"/>
</dbReference>
<dbReference type="Proteomes" id="UP000839909">
    <property type="component" value="Unassembled WGS sequence"/>
</dbReference>
<evidence type="ECO:0000313" key="12">
    <source>
        <dbReference type="EMBL" id="ECW0638954.1"/>
    </source>
</evidence>
<evidence type="ECO:0000313" key="7">
    <source>
        <dbReference type="EMBL" id="EBZ6919889.1"/>
    </source>
</evidence>
<dbReference type="EMBL" id="AAHRYM010000002">
    <property type="protein sequence ID" value="EBZ6919889.1"/>
    <property type="molecule type" value="Genomic_DNA"/>
</dbReference>
<dbReference type="EMBL" id="AALDNI010000003">
    <property type="protein sequence ID" value="ECY5340162.1"/>
    <property type="molecule type" value="Genomic_DNA"/>
</dbReference>
<keyword evidence="1" id="KW-0812">Transmembrane</keyword>
<dbReference type="Proteomes" id="UP000839911">
    <property type="component" value="Unassembled WGS sequence"/>
</dbReference>
<dbReference type="EMBL" id="AAKVET010000002">
    <property type="protein sequence ID" value="ECW0638954.1"/>
    <property type="molecule type" value="Genomic_DNA"/>
</dbReference>
<evidence type="ECO:0000313" key="14">
    <source>
        <dbReference type="EMBL" id="EDI6665806.1"/>
    </source>
</evidence>
<dbReference type="EMBL" id="DAAFPQ010000001">
    <property type="protein sequence ID" value="HAB0969246.1"/>
    <property type="molecule type" value="Genomic_DNA"/>
</dbReference>
<evidence type="ECO:0000313" key="22">
    <source>
        <dbReference type="Proteomes" id="UP000338496"/>
    </source>
</evidence>
<dbReference type="Proteomes" id="UP000839907">
    <property type="component" value="Unassembled WGS sequence"/>
</dbReference>
<accession>A0A0F7JBR3</accession>
<dbReference type="EMBL" id="RSUA01000006">
    <property type="protein sequence ID" value="MIT48186.1"/>
    <property type="molecule type" value="Genomic_DNA"/>
</dbReference>
<evidence type="ECO:0000313" key="19">
    <source>
        <dbReference type="EMBL" id="MLP84360.1"/>
    </source>
</evidence>
<evidence type="ECO:0000313" key="13">
    <source>
        <dbReference type="EMBL" id="ECY5340162.1"/>
    </source>
</evidence>
<dbReference type="Proteomes" id="UP000839905">
    <property type="component" value="Unassembled WGS sequence"/>
</dbReference>
<evidence type="ECO:0000313" key="6">
    <source>
        <dbReference type="EMBL" id="EBY1702255.1"/>
    </source>
</evidence>
<dbReference type="Proteomes" id="UP000054461">
    <property type="component" value="Unassembled WGS sequence"/>
</dbReference>
<dbReference type="PATRIC" id="fig|59201.133.peg.2070"/>
<evidence type="ECO:0000313" key="17">
    <source>
        <dbReference type="EMBL" id="KTZ12100.1"/>
    </source>
</evidence>
<reference evidence="14" key="5">
    <citation type="submission" date="2018-07" db="EMBL/GenBank/DDBJ databases">
        <authorList>
            <consortium name="PulseNet: The National Subtyping Network for Foodborne Disease Surveillance"/>
            <person name="Tarr C.L."/>
            <person name="Trees E."/>
            <person name="Katz L.S."/>
            <person name="Carleton-Romer H.A."/>
            <person name="Stroika S."/>
            <person name="Kucerova Z."/>
            <person name="Roache K.F."/>
            <person name="Sabol A.L."/>
            <person name="Besser J."/>
            <person name="Gerner-Smidt P."/>
        </authorList>
    </citation>
    <scope>NUCLEOTIDE SEQUENCE [LARGE SCALE GENOMIC DNA]</scope>
    <source>
        <strain evidence="10">PNUSAS008736</strain>
        <strain evidence="14">PNUSAS016739</strain>
    </source>
</reference>
<reference evidence="16" key="6">
    <citation type="submission" date="2019-08" db="EMBL/GenBank/DDBJ databases">
        <authorList>
            <consortium name="NCBI Pathogen Detection Project"/>
        </authorList>
    </citation>
    <scope>NUCLEOTIDE SEQUENCE</scope>
    <source>
        <strain evidence="15">Salmonella enterica</strain>
        <strain evidence="16">SSI_AA809</strain>
    </source>
</reference>
<reference evidence="16" key="3">
    <citation type="journal article" date="2018" name="Genome Biol.">
        <title>SKESA: strategic k-mer extension for scrupulous assemblies.</title>
        <authorList>
            <person name="Souvorov A."/>
            <person name="Agarwala R."/>
            <person name="Lipman D.J."/>
        </authorList>
    </citation>
    <scope>NUCLEOTIDE SEQUENCE</scope>
    <source>
        <strain evidence="15">Salmonella enterica</strain>
        <strain evidence="16">SSI_AA809</strain>
    </source>
</reference>
<evidence type="ECO:0000256" key="1">
    <source>
        <dbReference type="SAM" id="Phobius"/>
    </source>
</evidence>
<evidence type="ECO:0000313" key="11">
    <source>
        <dbReference type="EMBL" id="ECV8760120.1"/>
    </source>
</evidence>
<dbReference type="OMA" id="IMRIYTL"/>
<dbReference type="EMBL" id="AAHIDF010000007">
    <property type="protein sequence ID" value="EBW3628046.1"/>
    <property type="molecule type" value="Genomic_DNA"/>
</dbReference>
<keyword evidence="1" id="KW-1133">Transmembrane helix</keyword>
<evidence type="ECO:0000313" key="21">
    <source>
        <dbReference type="Proteomes" id="UP000054461"/>
    </source>
</evidence>
<dbReference type="Proteomes" id="UP000885258">
    <property type="component" value="Unassembled WGS sequence"/>
</dbReference>
<feature type="transmembrane region" description="Helical" evidence="1">
    <location>
        <begin position="22"/>
        <end position="43"/>
    </location>
</feature>
<dbReference type="EMBL" id="AAHDPU010000002">
    <property type="protein sequence ID" value="EBU9271193.1"/>
    <property type="molecule type" value="Genomic_DNA"/>
</dbReference>
<organism evidence="16">
    <name type="scientific">Salmonella typhimurium</name>
    <dbReference type="NCBI Taxonomy" id="90371"/>
    <lineage>
        <taxon>Bacteria</taxon>
        <taxon>Pseudomonadati</taxon>
        <taxon>Pseudomonadota</taxon>
        <taxon>Gammaproteobacteria</taxon>
        <taxon>Enterobacterales</taxon>
        <taxon>Enterobacteriaceae</taxon>
        <taxon>Salmonella</taxon>
    </lineage>
</organism>
<evidence type="ECO:0000313" key="3">
    <source>
        <dbReference type="EMBL" id="EBU9271193.1"/>
    </source>
</evidence>
<accession>A0A0D6IE73</accession>
<dbReference type="EMBL" id="AAIGQE010000004">
    <property type="protein sequence ID" value="ECE0295074.1"/>
    <property type="molecule type" value="Genomic_DNA"/>
</dbReference>
<dbReference type="EMBL" id="AAMLUT010000011">
    <property type="protein sequence ID" value="EDI6665806.1"/>
    <property type="molecule type" value="Genomic_DNA"/>
</dbReference>
<dbReference type="EMBL" id="AAHNIA010000015">
    <property type="protein sequence ID" value="EBY1702255.1"/>
    <property type="molecule type" value="Genomic_DNA"/>
</dbReference>
<evidence type="ECO:0000313" key="2">
    <source>
        <dbReference type="EMBL" id="AKH08726.1"/>
    </source>
</evidence>
<dbReference type="Proteomes" id="UP000034636">
    <property type="component" value="Chromosome"/>
</dbReference>
<dbReference type="EMBL" id="AAHIPE010000001">
    <property type="protein sequence ID" value="EBW5461135.1"/>
    <property type="molecule type" value="Genomic_DNA"/>
</dbReference>
<dbReference type="Proteomes" id="UP000885385">
    <property type="component" value="Unassembled WGS sequence"/>
</dbReference>
<evidence type="ECO:0000313" key="10">
    <source>
        <dbReference type="EMBL" id="ECU8355722.1"/>
    </source>
</evidence>
<reference evidence="3" key="4">
    <citation type="submission" date="2018-06" db="EMBL/GenBank/DDBJ databases">
        <authorList>
            <person name="Ashton P.M."/>
            <person name="Dallman T."/>
            <person name="Nair S."/>
            <person name="De Pinna E."/>
            <person name="Peters T."/>
            <person name="Grant K."/>
        </authorList>
    </citation>
    <scope>NUCLEOTIDE SEQUENCE [LARGE SCALE GENOMIC DNA]</scope>
    <source>
        <strain evidence="4">231108</strain>
        <strain evidence="9">265852</strain>
        <strain evidence="18">29290</strain>
        <strain evidence="6">356083</strain>
        <strain evidence="5">422529</strain>
        <strain evidence="19">425567</strain>
        <strain evidence="13">43916</strain>
        <strain evidence="3">488670</strain>
        <strain evidence="7">632340</strain>
        <strain evidence="11">86846</strain>
    </source>
</reference>
<dbReference type="EMBL" id="AAKRET010000023">
    <property type="protein sequence ID" value="ECU8355722.1"/>
    <property type="molecule type" value="Genomic_DNA"/>
</dbReference>
<dbReference type="EMBL" id="AAIKGB010000002">
    <property type="protein sequence ID" value="ECF1542098.1"/>
    <property type="molecule type" value="Genomic_DNA"/>
</dbReference>
<dbReference type="EMBL" id="CP011428">
    <property type="protein sequence ID" value="AKH08726.1"/>
    <property type="molecule type" value="Genomic_DNA"/>
</dbReference>
<dbReference type="RefSeq" id="WP_001540882.1">
    <property type="nucleotide sequence ID" value="NZ_AP023291.1"/>
</dbReference>
<evidence type="ECO:0000313" key="8">
    <source>
        <dbReference type="EMBL" id="ECE0295074.1"/>
    </source>
</evidence>
<gene>
    <name evidence="2" type="primary">yqgD</name>
    <name evidence="11" type="ORF">AAB27_04355</name>
    <name evidence="18" type="ORF">AU613_04645</name>
    <name evidence="13" type="ORF">AVC05_02715</name>
    <name evidence="10" type="ORF">B1P38_19485</name>
    <name evidence="8" type="ORF">CE70_07680</name>
    <name evidence="14" type="ORF">CFF59_11150</name>
    <name evidence="17" type="ORF">DD95_11945</name>
    <name evidence="3" type="ORF">DMO92_03695</name>
    <name evidence="4" type="ORF">DPF41_08070</name>
    <name evidence="5" type="ORF">DPS76_01465</name>
    <name evidence="19" type="ORF">DRM14_03230</name>
    <name evidence="6" type="ORF">DU071_09935</name>
    <name evidence="9" type="ORF">E0935_02385</name>
    <name evidence="7" type="ORF">EER35_02610</name>
    <name evidence="12" type="ORF">F3R12_03570</name>
    <name evidence="16" type="ORF">G0062_06260</name>
    <name evidence="15" type="ORF">GB466_01330</name>
    <name evidence="2" type="ORF">SE14_03285</name>
</gene>
<keyword evidence="1" id="KW-0472">Membrane</keyword>
<sequence>MTEDSTMSLKVADTGSLSVNQYGWINIWTAILGHFFAQFPAFFEGRRNVGQNQAVNVSDNADIMRIYALLFFCVLGIKRDARLIQKHTTFSSCRHFQPG</sequence>
<dbReference type="Proteomes" id="UP000839595">
    <property type="component" value="Unassembled WGS sequence"/>
</dbReference>
<dbReference type="Proteomes" id="UP000839617">
    <property type="component" value="Unassembled WGS sequence"/>
</dbReference>
<dbReference type="Proteomes" id="UP000839915">
    <property type="component" value="Unassembled WGS sequence"/>
</dbReference>
<evidence type="ECO:0000313" key="15">
    <source>
        <dbReference type="EMBL" id="HAB0969246.1"/>
    </source>
</evidence>
<name>A0A0D6IE73_SALTM</name>
<reference evidence="12" key="7">
    <citation type="submission" date="2019-09" db="EMBL/GenBank/DDBJ databases">
        <authorList>
            <consortium name="GenomeTrakr network: Whole genome sequencing for foodborne pathogen traceback"/>
        </authorList>
    </citation>
    <scope>NUCLEOTIDE SEQUENCE [LARGE SCALE GENOMIC DNA]</scope>
    <source>
        <strain evidence="12">AUSMDU00020735</strain>
        <strain evidence="8 22">VA_WGS-00080</strain>
    </source>
</reference>
<reference evidence="2 20" key="2">
    <citation type="journal article" date="2015" name="Genome Announc.">
        <title>Complete Genome Sequencing of a Multidrug-Resistant and Human-Invasive Salmonella enterica Serovar Typhimurium Strain of the Emerging Sequence Type 213 Genotype.</title>
        <authorList>
            <person name="Calva E."/>
            <person name="Silva C."/>
            <person name="Zaidi M.B."/>
            <person name="Sanchez-Flores A."/>
            <person name="Estrada K."/>
            <person name="Silva G.G."/>
            <person name="Soto-Jimenez L.M."/>
            <person name="Wiesner M."/>
            <person name="Fernandez-Mora M."/>
            <person name="Edwards R.A."/>
            <person name="Vinuesa P."/>
        </authorList>
    </citation>
    <scope>NUCLEOTIDE SEQUENCE [LARGE SCALE GENOMIC DNA]</scope>
    <source>
        <strain evidence="2 20">YU39</strain>
    </source>
</reference>
<dbReference type="Proteomes" id="UP000839581">
    <property type="component" value="Unassembled WGS sequence"/>
</dbReference>
<evidence type="ECO:0000313" key="9">
    <source>
        <dbReference type="EMBL" id="ECF1542098.1"/>
    </source>
</evidence>
<dbReference type="AntiFam" id="ANF00069">
    <property type="entry name" value="Translation of predicted DNA regulatory sequence"/>
</dbReference>
<evidence type="ECO:0000313" key="4">
    <source>
        <dbReference type="EMBL" id="EBW3628046.1"/>
    </source>
</evidence>
<evidence type="ECO:0000313" key="5">
    <source>
        <dbReference type="EMBL" id="EBW5461135.1"/>
    </source>
</evidence>
<dbReference type="EMBL" id="AAKUOT010000006">
    <property type="protein sequence ID" value="ECV8760120.1"/>
    <property type="molecule type" value="Genomic_DNA"/>
</dbReference>
<dbReference type="Proteomes" id="UP000839616">
    <property type="component" value="Unassembled WGS sequence"/>
</dbReference>
<proteinExistence type="predicted"/>
<dbReference type="Proteomes" id="UP000839908">
    <property type="component" value="Unassembled WGS sequence"/>
</dbReference>
<evidence type="ECO:0000313" key="18">
    <source>
        <dbReference type="EMBL" id="MIT48186.1"/>
    </source>
</evidence>
<dbReference type="Proteomes" id="UP000338496">
    <property type="component" value="Unassembled WGS sequence"/>
</dbReference>
<dbReference type="EMBL" id="DAANWO010000002">
    <property type="protein sequence ID" value="HAD1719334.1"/>
    <property type="molecule type" value="Genomic_DNA"/>
</dbReference>
<dbReference type="AlphaFoldDB" id="A0A0D6IE73"/>
<evidence type="ECO:0000313" key="20">
    <source>
        <dbReference type="Proteomes" id="UP000034636"/>
    </source>
</evidence>
<protein>
    <submittedName>
        <fullName evidence="3">DUF2684 domain-containing protein</fullName>
    </submittedName>
    <submittedName>
        <fullName evidence="4">DUF2684 family protein</fullName>
    </submittedName>
    <submittedName>
        <fullName evidence="2 17">Membrane protein</fullName>
    </submittedName>
</protein>
<reference evidence="17 21" key="1">
    <citation type="submission" date="2014-09" db="EMBL/GenBank/DDBJ databases">
        <title>Salmonella Genotype and Phenotype Association.</title>
        <authorList>
            <person name="Chen Y."/>
            <person name="Folster J."/>
            <person name="Ayers S."/>
            <person name="Kabera C."/>
            <person name="Li C."/>
            <person name="Mukherjee S."/>
            <person name="Lam C."/>
            <person name="Zhao S."/>
            <person name="McDermott P."/>
        </authorList>
    </citation>
    <scope>NUCLEOTIDE SEQUENCE [LARGE SCALE GENOMIC DNA]</scope>
    <source>
        <strain evidence="17 21">CVM N32045</strain>
    </source>
</reference>
<dbReference type="Proteomes" id="UP000839914">
    <property type="component" value="Unassembled WGS sequence"/>
</dbReference>